<keyword evidence="3" id="KW-0548">Nucleotidyltransferase</keyword>
<dbReference type="NCBIfam" id="TIGR01128">
    <property type="entry name" value="holA"/>
    <property type="match status" value="1"/>
</dbReference>
<name>A0A1B1AIE6_9PROT</name>
<dbReference type="SUPFAM" id="SSF48019">
    <property type="entry name" value="post-AAA+ oligomerization domain-like"/>
    <property type="match status" value="1"/>
</dbReference>
<dbReference type="InterPro" id="IPR027417">
    <property type="entry name" value="P-loop_NTPase"/>
</dbReference>
<sequence>MAQIKGASIRRFLDKPDKSVRAILLYGPNESVAHEAAQRLAAWALGKSDDPYAITKLGEDEIKRDSARLADALAAQSLLGGPTIVWARISGKGADEAILDALAGIERGEPSGYLIVEAGDLGGSAEIVKKFGAATHASVIAFYEETDAERAVYAKALAKELTITFDRDAEDYFLSTLPSDRGLARQEIEKLALYAHNLGRNISVEDLETLMASEAESALDAASLAAAQGKAAKAVESLARIDALSGVSALRALLRRLHQLRDARILIDGGMSSEDAVAKLRPPVFWKERDAVASQARLWSSKKLNAAYDVLWAAEMRSKTAGAPQELIAADAYRNVAKLVGN</sequence>
<comment type="similarity">
    <text evidence="6">Belongs to the DNA polymerase HolA subunit family.</text>
</comment>
<evidence type="ECO:0000313" key="8">
    <source>
        <dbReference type="EMBL" id="ANP46311.1"/>
    </source>
</evidence>
<dbReference type="AlphaFoldDB" id="A0A1B1AIE6"/>
<dbReference type="GO" id="GO:0006261">
    <property type="term" value="P:DNA-templated DNA replication"/>
    <property type="evidence" value="ECO:0007669"/>
    <property type="project" value="TreeGrafter"/>
</dbReference>
<proteinExistence type="inferred from homology"/>
<keyword evidence="9" id="KW-1185">Reference proteome</keyword>
<dbReference type="GO" id="GO:0009360">
    <property type="term" value="C:DNA polymerase III complex"/>
    <property type="evidence" value="ECO:0007669"/>
    <property type="project" value="TreeGrafter"/>
</dbReference>
<evidence type="ECO:0000256" key="1">
    <source>
        <dbReference type="ARBA" id="ARBA00012417"/>
    </source>
</evidence>
<keyword evidence="4" id="KW-0235">DNA replication</keyword>
<evidence type="ECO:0000256" key="6">
    <source>
        <dbReference type="ARBA" id="ARBA00034754"/>
    </source>
</evidence>
<protein>
    <recommendedName>
        <fullName evidence="1">DNA-directed DNA polymerase</fullName>
        <ecNumber evidence="1">2.7.7.7</ecNumber>
    </recommendedName>
</protein>
<organism evidence="8 9">
    <name type="scientific">Candidatus Viadribacter manganicus</name>
    <dbReference type="NCBI Taxonomy" id="1759059"/>
    <lineage>
        <taxon>Bacteria</taxon>
        <taxon>Pseudomonadati</taxon>
        <taxon>Pseudomonadota</taxon>
        <taxon>Alphaproteobacteria</taxon>
        <taxon>Hyphomonadales</taxon>
        <taxon>Hyphomonadaceae</taxon>
        <taxon>Candidatus Viadribacter</taxon>
    </lineage>
</organism>
<dbReference type="PANTHER" id="PTHR34388">
    <property type="entry name" value="DNA POLYMERASE III SUBUNIT DELTA"/>
    <property type="match status" value="1"/>
</dbReference>
<dbReference type="KEGG" id="cbot:ATE48_10480"/>
<dbReference type="PANTHER" id="PTHR34388:SF1">
    <property type="entry name" value="DNA POLYMERASE III SUBUNIT DELTA"/>
    <property type="match status" value="1"/>
</dbReference>
<gene>
    <name evidence="8" type="ORF">ATE48_10480</name>
</gene>
<dbReference type="STRING" id="1759059.ATE48_10480"/>
<evidence type="ECO:0000256" key="7">
    <source>
        <dbReference type="ARBA" id="ARBA00049244"/>
    </source>
</evidence>
<dbReference type="Gene3D" id="1.10.8.60">
    <property type="match status" value="1"/>
</dbReference>
<dbReference type="GO" id="GO:0003677">
    <property type="term" value="F:DNA binding"/>
    <property type="evidence" value="ECO:0007669"/>
    <property type="project" value="InterPro"/>
</dbReference>
<evidence type="ECO:0000256" key="2">
    <source>
        <dbReference type="ARBA" id="ARBA00022679"/>
    </source>
</evidence>
<dbReference type="InParanoid" id="A0A1B1AIE6"/>
<dbReference type="Gene3D" id="1.20.272.10">
    <property type="match status" value="1"/>
</dbReference>
<dbReference type="SUPFAM" id="SSF52540">
    <property type="entry name" value="P-loop containing nucleoside triphosphate hydrolases"/>
    <property type="match status" value="1"/>
</dbReference>
<keyword evidence="2" id="KW-0808">Transferase</keyword>
<dbReference type="InterPro" id="IPR008921">
    <property type="entry name" value="DNA_pol3_clamp-load_cplx_C"/>
</dbReference>
<keyword evidence="5" id="KW-0239">DNA-directed DNA polymerase</keyword>
<dbReference type="InterPro" id="IPR005790">
    <property type="entry name" value="DNA_polIII_delta"/>
</dbReference>
<reference evidence="8 9" key="1">
    <citation type="submission" date="2015-11" db="EMBL/GenBank/DDBJ databases">
        <title>Whole-Genome Sequence of Candidatus Oderbacter manganicum from the National Park Lower Oder Valley, Germany.</title>
        <authorList>
            <person name="Braun B."/>
            <person name="Liere K."/>
            <person name="Szewzyk U."/>
        </authorList>
    </citation>
    <scope>NUCLEOTIDE SEQUENCE [LARGE SCALE GENOMIC DNA]</scope>
    <source>
        <strain evidence="8 9">OTSz_A_272</strain>
    </source>
</reference>
<dbReference type="RefSeq" id="WP_066771124.1">
    <property type="nucleotide sequence ID" value="NZ_CP013244.1"/>
</dbReference>
<dbReference type="GO" id="GO:0003887">
    <property type="term" value="F:DNA-directed DNA polymerase activity"/>
    <property type="evidence" value="ECO:0007669"/>
    <property type="project" value="UniProtKB-KW"/>
</dbReference>
<dbReference type="Proteomes" id="UP000092498">
    <property type="component" value="Chromosome"/>
</dbReference>
<comment type="catalytic activity">
    <reaction evidence="7">
        <text>DNA(n) + a 2'-deoxyribonucleoside 5'-triphosphate = DNA(n+1) + diphosphate</text>
        <dbReference type="Rhea" id="RHEA:22508"/>
        <dbReference type="Rhea" id="RHEA-COMP:17339"/>
        <dbReference type="Rhea" id="RHEA-COMP:17340"/>
        <dbReference type="ChEBI" id="CHEBI:33019"/>
        <dbReference type="ChEBI" id="CHEBI:61560"/>
        <dbReference type="ChEBI" id="CHEBI:173112"/>
        <dbReference type="EC" id="2.7.7.7"/>
    </reaction>
</comment>
<evidence type="ECO:0000256" key="3">
    <source>
        <dbReference type="ARBA" id="ARBA00022695"/>
    </source>
</evidence>
<evidence type="ECO:0000313" key="9">
    <source>
        <dbReference type="Proteomes" id="UP000092498"/>
    </source>
</evidence>
<evidence type="ECO:0000256" key="4">
    <source>
        <dbReference type="ARBA" id="ARBA00022705"/>
    </source>
</evidence>
<dbReference type="OrthoDB" id="9804983at2"/>
<evidence type="ECO:0000256" key="5">
    <source>
        <dbReference type="ARBA" id="ARBA00022932"/>
    </source>
</evidence>
<accession>A0A1B1AIE6</accession>
<dbReference type="EMBL" id="CP013244">
    <property type="protein sequence ID" value="ANP46311.1"/>
    <property type="molecule type" value="Genomic_DNA"/>
</dbReference>
<dbReference type="EC" id="2.7.7.7" evidence="1"/>